<keyword evidence="3" id="KW-1003">Cell membrane</keyword>
<evidence type="ECO:0000256" key="8">
    <source>
        <dbReference type="RuleBase" id="RU003942"/>
    </source>
</evidence>
<reference evidence="10 11" key="1">
    <citation type="submission" date="2018-05" db="EMBL/GenBank/DDBJ databases">
        <title>Leucothrix arctica sp. nov., isolated from Arctic seawater.</title>
        <authorList>
            <person name="Choi A."/>
            <person name="Baek K."/>
        </authorList>
    </citation>
    <scope>NUCLEOTIDE SEQUENCE [LARGE SCALE GENOMIC DNA]</scope>
    <source>
        <strain evidence="10 11">JCM 18388</strain>
    </source>
</reference>
<dbReference type="InterPro" id="IPR045324">
    <property type="entry name" value="Small_multidrug_res"/>
</dbReference>
<name>A0A317C5U5_9GAMM</name>
<keyword evidence="11" id="KW-1185">Reference proteome</keyword>
<evidence type="ECO:0000256" key="7">
    <source>
        <dbReference type="ARBA" id="ARBA00038032"/>
    </source>
</evidence>
<dbReference type="GO" id="GO:0005886">
    <property type="term" value="C:plasma membrane"/>
    <property type="evidence" value="ECO:0007669"/>
    <property type="project" value="UniProtKB-SubCell"/>
</dbReference>
<keyword evidence="2" id="KW-0813">Transport</keyword>
<dbReference type="AlphaFoldDB" id="A0A317C5U5"/>
<evidence type="ECO:0000256" key="6">
    <source>
        <dbReference type="ARBA" id="ARBA00023136"/>
    </source>
</evidence>
<dbReference type="EMBL" id="QGKM01000060">
    <property type="protein sequence ID" value="PWQ94035.1"/>
    <property type="molecule type" value="Genomic_DNA"/>
</dbReference>
<dbReference type="GO" id="GO:0015199">
    <property type="term" value="F:amino-acid betaine transmembrane transporter activity"/>
    <property type="evidence" value="ECO:0007669"/>
    <property type="project" value="TreeGrafter"/>
</dbReference>
<evidence type="ECO:0000256" key="4">
    <source>
        <dbReference type="ARBA" id="ARBA00022692"/>
    </source>
</evidence>
<dbReference type="InterPro" id="IPR000390">
    <property type="entry name" value="Small_drug/metabolite_transptr"/>
</dbReference>
<dbReference type="SUPFAM" id="SSF103481">
    <property type="entry name" value="Multidrug resistance efflux transporter EmrE"/>
    <property type="match status" value="1"/>
</dbReference>
<keyword evidence="6 9" id="KW-0472">Membrane</keyword>
<evidence type="ECO:0000256" key="5">
    <source>
        <dbReference type="ARBA" id="ARBA00022989"/>
    </source>
</evidence>
<evidence type="ECO:0000256" key="1">
    <source>
        <dbReference type="ARBA" id="ARBA00004651"/>
    </source>
</evidence>
<dbReference type="GO" id="GO:1990961">
    <property type="term" value="P:xenobiotic detoxification by transmembrane export across the plasma membrane"/>
    <property type="evidence" value="ECO:0007669"/>
    <property type="project" value="UniProtKB-ARBA"/>
</dbReference>
<comment type="caution">
    <text evidence="10">The sequence shown here is derived from an EMBL/GenBank/DDBJ whole genome shotgun (WGS) entry which is preliminary data.</text>
</comment>
<comment type="similarity">
    <text evidence="7 8">Belongs to the drug/metabolite transporter (DMT) superfamily. Small multidrug resistance (SMR) (TC 2.A.7.1) family.</text>
</comment>
<dbReference type="FunFam" id="1.10.3730.20:FF:000001">
    <property type="entry name" value="Quaternary ammonium compound resistance transporter SugE"/>
    <property type="match status" value="1"/>
</dbReference>
<keyword evidence="5 9" id="KW-1133">Transmembrane helix</keyword>
<feature type="transmembrane region" description="Helical" evidence="9">
    <location>
        <begin position="86"/>
        <end position="105"/>
    </location>
</feature>
<dbReference type="GO" id="GO:0031460">
    <property type="term" value="P:glycine betaine transport"/>
    <property type="evidence" value="ECO:0007669"/>
    <property type="project" value="TreeGrafter"/>
</dbReference>
<gene>
    <name evidence="10" type="ORF">DKW60_17510</name>
</gene>
<dbReference type="InterPro" id="IPR037185">
    <property type="entry name" value="EmrE-like"/>
</dbReference>
<organism evidence="10 11">
    <name type="scientific">Leucothrix pacifica</name>
    <dbReference type="NCBI Taxonomy" id="1247513"/>
    <lineage>
        <taxon>Bacteria</taxon>
        <taxon>Pseudomonadati</taxon>
        <taxon>Pseudomonadota</taxon>
        <taxon>Gammaproteobacteria</taxon>
        <taxon>Thiotrichales</taxon>
        <taxon>Thiotrichaceae</taxon>
        <taxon>Leucothrix</taxon>
    </lineage>
</organism>
<dbReference type="Pfam" id="PF00893">
    <property type="entry name" value="Multi_Drug_Res"/>
    <property type="match status" value="1"/>
</dbReference>
<sequence>MTKTYAIMVIAILAEIIAANALKSSNQFTRLWPTVISLSCYCVSLFLLTLVLKKLSLGVTYAIWSGLGIVFVALIGVLYHKEALDLPAVLGMFLIIAGVVVINLFSSVVNS</sequence>
<dbReference type="PANTHER" id="PTHR30561">
    <property type="entry name" value="SMR FAMILY PROTON-DEPENDENT DRUG EFFLUX TRANSPORTER SUGE"/>
    <property type="match status" value="1"/>
</dbReference>
<evidence type="ECO:0000313" key="11">
    <source>
        <dbReference type="Proteomes" id="UP000245539"/>
    </source>
</evidence>
<dbReference type="Proteomes" id="UP000245539">
    <property type="component" value="Unassembled WGS sequence"/>
</dbReference>
<accession>A0A317C5U5</accession>
<dbReference type="GO" id="GO:0015220">
    <property type="term" value="F:choline transmembrane transporter activity"/>
    <property type="evidence" value="ECO:0007669"/>
    <property type="project" value="TreeGrafter"/>
</dbReference>
<evidence type="ECO:0000256" key="2">
    <source>
        <dbReference type="ARBA" id="ARBA00022448"/>
    </source>
</evidence>
<evidence type="ECO:0000256" key="3">
    <source>
        <dbReference type="ARBA" id="ARBA00022475"/>
    </source>
</evidence>
<keyword evidence="4 8" id="KW-0812">Transmembrane</keyword>
<feature type="transmembrane region" description="Helical" evidence="9">
    <location>
        <begin position="31"/>
        <end position="52"/>
    </location>
</feature>
<dbReference type="OrthoDB" id="9808638at2"/>
<feature type="transmembrane region" description="Helical" evidence="9">
    <location>
        <begin position="59"/>
        <end position="80"/>
    </location>
</feature>
<dbReference type="PANTHER" id="PTHR30561:SF1">
    <property type="entry name" value="MULTIDRUG TRANSPORTER EMRE"/>
    <property type="match status" value="1"/>
</dbReference>
<dbReference type="Gene3D" id="1.10.3730.20">
    <property type="match status" value="1"/>
</dbReference>
<proteinExistence type="inferred from homology"/>
<dbReference type="GO" id="GO:0015297">
    <property type="term" value="F:antiporter activity"/>
    <property type="evidence" value="ECO:0007669"/>
    <property type="project" value="TreeGrafter"/>
</dbReference>
<protein>
    <submittedName>
        <fullName evidence="10">QacE family quaternary ammonium compound efflux SMR transporter</fullName>
    </submittedName>
</protein>
<comment type="subcellular location">
    <subcellularLocation>
        <location evidence="1 8">Cell membrane</location>
        <topology evidence="1 8">Multi-pass membrane protein</topology>
    </subcellularLocation>
</comment>
<evidence type="ECO:0000256" key="9">
    <source>
        <dbReference type="SAM" id="Phobius"/>
    </source>
</evidence>
<evidence type="ECO:0000313" key="10">
    <source>
        <dbReference type="EMBL" id="PWQ94035.1"/>
    </source>
</evidence>
<dbReference type="RefSeq" id="WP_109838962.1">
    <property type="nucleotide sequence ID" value="NZ_QGKM01000060.1"/>
</dbReference>